<dbReference type="GO" id="GO:0005737">
    <property type="term" value="C:cytoplasm"/>
    <property type="evidence" value="ECO:0000318"/>
    <property type="project" value="GO_Central"/>
</dbReference>
<keyword evidence="4" id="KW-1185">Reference proteome</keyword>
<organism evidence="3 4">
    <name type="scientific">Schizosaccharomyces japonicus (strain yFS275 / FY16936)</name>
    <name type="common">Fission yeast</name>
    <dbReference type="NCBI Taxonomy" id="402676"/>
    <lineage>
        <taxon>Eukaryota</taxon>
        <taxon>Fungi</taxon>
        <taxon>Dikarya</taxon>
        <taxon>Ascomycota</taxon>
        <taxon>Taphrinomycotina</taxon>
        <taxon>Schizosaccharomycetes</taxon>
        <taxon>Schizosaccharomycetales</taxon>
        <taxon>Schizosaccharomycetaceae</taxon>
        <taxon>Schizosaccharomyces</taxon>
    </lineage>
</organism>
<dbReference type="GO" id="GO:0016491">
    <property type="term" value="F:oxidoreductase activity"/>
    <property type="evidence" value="ECO:0007669"/>
    <property type="project" value="UniProtKB-KW"/>
</dbReference>
<evidence type="ECO:0000313" key="3">
    <source>
        <dbReference type="EMBL" id="EEB06502.1"/>
    </source>
</evidence>
<protein>
    <submittedName>
        <fullName evidence="3">Pyridoxal reductase</fullName>
    </submittedName>
</protein>
<dbReference type="CDD" id="cd19077">
    <property type="entry name" value="AKR_AKR8A1-2"/>
    <property type="match status" value="1"/>
</dbReference>
<dbReference type="InterPro" id="IPR050791">
    <property type="entry name" value="Aldo-Keto_reductase"/>
</dbReference>
<dbReference type="PANTHER" id="PTHR43625">
    <property type="entry name" value="AFLATOXIN B1 ALDEHYDE REDUCTASE"/>
    <property type="match status" value="1"/>
</dbReference>
<dbReference type="AlphaFoldDB" id="B6JY84"/>
<dbReference type="JaponicusDB" id="SJAG_01543"/>
<feature type="domain" description="NADP-dependent oxidoreductase" evidence="2">
    <location>
        <begin position="15"/>
        <end position="312"/>
    </location>
</feature>
<dbReference type="VEuPathDB" id="FungiDB:SJAG_01543"/>
<dbReference type="InterPro" id="IPR036812">
    <property type="entry name" value="NAD(P)_OxRdtase_dom_sf"/>
</dbReference>
<gene>
    <name evidence="3" type="ORF">SJAG_01543</name>
</gene>
<name>B6JY84_SCHJY</name>
<dbReference type="EMBL" id="KE651168">
    <property type="protein sequence ID" value="EEB06502.1"/>
    <property type="molecule type" value="Genomic_DNA"/>
</dbReference>
<evidence type="ECO:0000256" key="1">
    <source>
        <dbReference type="ARBA" id="ARBA00023002"/>
    </source>
</evidence>
<dbReference type="GeneID" id="7048728"/>
<dbReference type="HOGENOM" id="CLU_023205_2_1_1"/>
<dbReference type="Proteomes" id="UP000001744">
    <property type="component" value="Unassembled WGS sequence"/>
</dbReference>
<dbReference type="Gene3D" id="3.20.20.100">
    <property type="entry name" value="NADP-dependent oxidoreductase domain"/>
    <property type="match status" value="1"/>
</dbReference>
<evidence type="ECO:0000313" key="4">
    <source>
        <dbReference type="Proteomes" id="UP000001744"/>
    </source>
</evidence>
<dbReference type="OrthoDB" id="37537at2759"/>
<dbReference type="RefSeq" id="XP_002172795.1">
    <property type="nucleotide sequence ID" value="XM_002172759.2"/>
</dbReference>
<proteinExistence type="predicted"/>
<reference evidence="3 4" key="1">
    <citation type="journal article" date="2011" name="Science">
        <title>Comparative functional genomics of the fission yeasts.</title>
        <authorList>
            <person name="Rhind N."/>
            <person name="Chen Z."/>
            <person name="Yassour M."/>
            <person name="Thompson D.A."/>
            <person name="Haas B.J."/>
            <person name="Habib N."/>
            <person name="Wapinski I."/>
            <person name="Roy S."/>
            <person name="Lin M.F."/>
            <person name="Heiman D.I."/>
            <person name="Young S.K."/>
            <person name="Furuya K."/>
            <person name="Guo Y."/>
            <person name="Pidoux A."/>
            <person name="Chen H.M."/>
            <person name="Robbertse B."/>
            <person name="Goldberg J.M."/>
            <person name="Aoki K."/>
            <person name="Bayne E.H."/>
            <person name="Berlin A.M."/>
            <person name="Desjardins C.A."/>
            <person name="Dobbs E."/>
            <person name="Dukaj L."/>
            <person name="Fan L."/>
            <person name="FitzGerald M.G."/>
            <person name="French C."/>
            <person name="Gujja S."/>
            <person name="Hansen K."/>
            <person name="Keifenheim D."/>
            <person name="Levin J.Z."/>
            <person name="Mosher R.A."/>
            <person name="Mueller C.A."/>
            <person name="Pfiffner J."/>
            <person name="Priest M."/>
            <person name="Russ C."/>
            <person name="Smialowska A."/>
            <person name="Swoboda P."/>
            <person name="Sykes S.M."/>
            <person name="Vaughn M."/>
            <person name="Vengrova S."/>
            <person name="Yoder R."/>
            <person name="Zeng Q."/>
            <person name="Allshire R."/>
            <person name="Baulcombe D."/>
            <person name="Birren B.W."/>
            <person name="Brown W."/>
            <person name="Ekwall K."/>
            <person name="Kellis M."/>
            <person name="Leatherwood J."/>
            <person name="Levin H."/>
            <person name="Margalit H."/>
            <person name="Martienssen R."/>
            <person name="Nieduszynski C.A."/>
            <person name="Spatafora J.W."/>
            <person name="Friedman N."/>
            <person name="Dalgaard J.Z."/>
            <person name="Baumann P."/>
            <person name="Niki H."/>
            <person name="Regev A."/>
            <person name="Nusbaum C."/>
        </authorList>
    </citation>
    <scope>NUCLEOTIDE SEQUENCE [LARGE SCALE GENOMIC DNA]</scope>
    <source>
        <strain evidence="4">yFS275 / FY16936</strain>
    </source>
</reference>
<evidence type="ECO:0000259" key="2">
    <source>
        <dbReference type="Pfam" id="PF00248"/>
    </source>
</evidence>
<dbReference type="PANTHER" id="PTHR43625:SF78">
    <property type="entry name" value="PYRIDOXAL REDUCTASE-RELATED"/>
    <property type="match status" value="1"/>
</dbReference>
<keyword evidence="1" id="KW-0560">Oxidoreductase</keyword>
<dbReference type="SUPFAM" id="SSF51430">
    <property type="entry name" value="NAD(P)-linked oxidoreductase"/>
    <property type="match status" value="1"/>
</dbReference>
<sequence>MQTIKVNGKEIGTFGLGLMGLTWRQNVIPDEQAFELLNYAISRGVNFWNAGEFYGIDPIEANLDLLARYFTKYPENADKVFISVKGATDPQTLGPCGDRASVTKSVNNVLKHLRGVKKLDLFECARVDARVPIEETMQVLKEFVDEGKIGCIGLSEASASSIRKANSILPIAMVETEYSMWSLDIEQNGILKACAELNIPIVAYSPFASGFLTGTIKTEEDLKRAAESQNKTMLDRFKPENFRKNKVCLDALEALAASFSMTLSQLALSFVLSNKEAAFVPIPGCTTAARLKSNLDTLDHLLSEEQYQKVRDTLDQHPIHGKRYNEQLDKYLAI</sequence>
<dbReference type="STRING" id="402676.B6JY84"/>
<dbReference type="eggNOG" id="KOG1575">
    <property type="taxonomic scope" value="Eukaryota"/>
</dbReference>
<dbReference type="Pfam" id="PF00248">
    <property type="entry name" value="Aldo_ket_red"/>
    <property type="match status" value="1"/>
</dbReference>
<dbReference type="InterPro" id="IPR023210">
    <property type="entry name" value="NADP_OxRdtase_dom"/>
</dbReference>
<accession>B6JY84</accession>
<dbReference type="OMA" id="ARMDRNV"/>